<dbReference type="EMBL" id="MFCP01000014">
    <property type="protein sequence ID" value="OGE28858.1"/>
    <property type="molecule type" value="Genomic_DNA"/>
</dbReference>
<dbReference type="Pfam" id="PF13367">
    <property type="entry name" value="PrsW-protease"/>
    <property type="match status" value="1"/>
</dbReference>
<name>A0A1F5JJX2_9BACT</name>
<feature type="transmembrane region" description="Helical" evidence="1">
    <location>
        <begin position="12"/>
        <end position="37"/>
    </location>
</feature>
<feature type="transmembrane region" description="Helical" evidence="1">
    <location>
        <begin position="91"/>
        <end position="112"/>
    </location>
</feature>
<dbReference type="GO" id="GO:0008233">
    <property type="term" value="F:peptidase activity"/>
    <property type="evidence" value="ECO:0007669"/>
    <property type="project" value="InterPro"/>
</dbReference>
<dbReference type="AlphaFoldDB" id="A0A1F5JJX2"/>
<feature type="transmembrane region" description="Helical" evidence="1">
    <location>
        <begin position="118"/>
        <end position="137"/>
    </location>
</feature>
<dbReference type="Proteomes" id="UP000177555">
    <property type="component" value="Unassembled WGS sequence"/>
</dbReference>
<sequence>MSVLISEGKNLFVPLVALISPFIIWPIELLLPFPYIVEEIVKAAFVVSIVDLPEKATQVKIVLAAALAFTLSETILYFLNITLNGGLSALVTRLILTGSLHSLTMIIMLIFTFRSKRWILIGLIVAMLIHYSYNLSVRII</sequence>
<evidence type="ECO:0008006" key="4">
    <source>
        <dbReference type="Google" id="ProtNLM"/>
    </source>
</evidence>
<organism evidence="2 3">
    <name type="scientific">Candidatus Daviesbacteria bacterium RIFCSPHIGHO2_01_FULL_40_11</name>
    <dbReference type="NCBI Taxonomy" id="1797762"/>
    <lineage>
        <taxon>Bacteria</taxon>
        <taxon>Candidatus Daviesiibacteriota</taxon>
    </lineage>
</organism>
<keyword evidence="1" id="KW-1133">Transmembrane helix</keyword>
<keyword evidence="1" id="KW-0812">Transmembrane</keyword>
<keyword evidence="1" id="KW-0472">Membrane</keyword>
<dbReference type="InterPro" id="IPR026898">
    <property type="entry name" value="PrsW"/>
</dbReference>
<feature type="transmembrane region" description="Helical" evidence="1">
    <location>
        <begin position="57"/>
        <end position="79"/>
    </location>
</feature>
<comment type="caution">
    <text evidence="2">The sequence shown here is derived from an EMBL/GenBank/DDBJ whole genome shotgun (WGS) entry which is preliminary data.</text>
</comment>
<reference evidence="2 3" key="1">
    <citation type="journal article" date="2016" name="Nat. Commun.">
        <title>Thousands of microbial genomes shed light on interconnected biogeochemical processes in an aquifer system.</title>
        <authorList>
            <person name="Anantharaman K."/>
            <person name="Brown C.T."/>
            <person name="Hug L.A."/>
            <person name="Sharon I."/>
            <person name="Castelle C.J."/>
            <person name="Probst A.J."/>
            <person name="Thomas B.C."/>
            <person name="Singh A."/>
            <person name="Wilkins M.J."/>
            <person name="Karaoz U."/>
            <person name="Brodie E.L."/>
            <person name="Williams K.H."/>
            <person name="Hubbard S.S."/>
            <person name="Banfield J.F."/>
        </authorList>
    </citation>
    <scope>NUCLEOTIDE SEQUENCE [LARGE SCALE GENOMIC DNA]</scope>
</reference>
<accession>A0A1F5JJX2</accession>
<protein>
    <recommendedName>
        <fullName evidence="4">PrsW family intramembrane metalloprotease</fullName>
    </recommendedName>
</protein>
<evidence type="ECO:0000313" key="2">
    <source>
        <dbReference type="EMBL" id="OGE28858.1"/>
    </source>
</evidence>
<evidence type="ECO:0000313" key="3">
    <source>
        <dbReference type="Proteomes" id="UP000177555"/>
    </source>
</evidence>
<proteinExistence type="predicted"/>
<evidence type="ECO:0000256" key="1">
    <source>
        <dbReference type="SAM" id="Phobius"/>
    </source>
</evidence>
<gene>
    <name evidence="2" type="ORF">A2867_02845</name>
</gene>